<protein>
    <recommendedName>
        <fullName evidence="6">DUF308 domain-containing protein</fullName>
    </recommendedName>
</protein>
<reference evidence="4 5" key="1">
    <citation type="submission" date="2018-01" db="EMBL/GenBank/DDBJ databases">
        <title>Draft genome sequence of Sphaerisporangium sp. 7K107.</title>
        <authorList>
            <person name="Sahin N."/>
            <person name="Saygin H."/>
            <person name="Ay H."/>
        </authorList>
    </citation>
    <scope>NUCLEOTIDE SEQUENCE [LARGE SCALE GENOMIC DNA]</scope>
    <source>
        <strain evidence="4 5">7K107</strain>
    </source>
</reference>
<dbReference type="EMBL" id="POUA01000361">
    <property type="protein sequence ID" value="PZG29959.1"/>
    <property type="molecule type" value="Genomic_DNA"/>
</dbReference>
<keyword evidence="1" id="KW-1133">Transmembrane helix</keyword>
<dbReference type="Pfam" id="PF23494">
    <property type="entry name" value="bPH_10"/>
    <property type="match status" value="1"/>
</dbReference>
<organism evidence="4 5">
    <name type="scientific">Spongiactinospora gelatinilytica</name>
    <dbReference type="NCBI Taxonomy" id="2666298"/>
    <lineage>
        <taxon>Bacteria</taxon>
        <taxon>Bacillati</taxon>
        <taxon>Actinomycetota</taxon>
        <taxon>Actinomycetes</taxon>
        <taxon>Streptosporangiales</taxon>
        <taxon>Streptosporangiaceae</taxon>
        <taxon>Spongiactinospora</taxon>
    </lineage>
</organism>
<evidence type="ECO:0000256" key="1">
    <source>
        <dbReference type="SAM" id="Phobius"/>
    </source>
</evidence>
<keyword evidence="5" id="KW-1185">Reference proteome</keyword>
<dbReference type="InterPro" id="IPR056411">
    <property type="entry name" value="CysS_C"/>
</dbReference>
<feature type="domain" description="YqeB PH" evidence="3">
    <location>
        <begin position="4"/>
        <end position="155"/>
    </location>
</feature>
<proteinExistence type="predicted"/>
<name>A0A2W2FJ46_9ACTN</name>
<gene>
    <name evidence="4" type="ORF">C1I98_31530</name>
</gene>
<dbReference type="Pfam" id="PF23493">
    <property type="entry name" value="CysS_C"/>
    <property type="match status" value="1"/>
</dbReference>
<evidence type="ECO:0000259" key="2">
    <source>
        <dbReference type="Pfam" id="PF23493"/>
    </source>
</evidence>
<feature type="domain" description="Cysteinyl-tRNA ligase anticodon binding" evidence="2">
    <location>
        <begin position="172"/>
        <end position="222"/>
    </location>
</feature>
<evidence type="ECO:0000313" key="5">
    <source>
        <dbReference type="Proteomes" id="UP000248544"/>
    </source>
</evidence>
<evidence type="ECO:0000313" key="4">
    <source>
        <dbReference type="EMBL" id="PZG29959.1"/>
    </source>
</evidence>
<accession>A0A2W2FJ46</accession>
<feature type="transmembrane region" description="Helical" evidence="1">
    <location>
        <begin position="61"/>
        <end position="82"/>
    </location>
</feature>
<dbReference type="RefSeq" id="WP_111171024.1">
    <property type="nucleotide sequence ID" value="NZ_POUA01000361.1"/>
</dbReference>
<sequence length="228" mass="24813">MTATVVTLPPWEQALVWAGFPVLGAGLGWGIKAIAGWAITLPWVPFDKPLEFIASLPEPHVTIGALAVGGVAGLVLAFLAIADHVVITVDDDGASLVYGDSRQEVRRADVGAAFLDGKAVVLLGHATEEIARSRGSLPSAARIRDAFVRHGYPWHADGDPHREEFRRWVEDHPELSPTANALLRARARAVEKDRGDDAAELRAELARLGVVVRDRDKRQHWRRVPGDD</sequence>
<dbReference type="InterPro" id="IPR057798">
    <property type="entry name" value="PH_YqeB"/>
</dbReference>
<feature type="transmembrane region" description="Helical" evidence="1">
    <location>
        <begin position="15"/>
        <end position="40"/>
    </location>
</feature>
<evidence type="ECO:0000259" key="3">
    <source>
        <dbReference type="Pfam" id="PF23494"/>
    </source>
</evidence>
<keyword evidence="1" id="KW-0472">Membrane</keyword>
<dbReference type="Proteomes" id="UP000248544">
    <property type="component" value="Unassembled WGS sequence"/>
</dbReference>
<evidence type="ECO:0008006" key="6">
    <source>
        <dbReference type="Google" id="ProtNLM"/>
    </source>
</evidence>
<comment type="caution">
    <text evidence="4">The sequence shown here is derived from an EMBL/GenBank/DDBJ whole genome shotgun (WGS) entry which is preliminary data.</text>
</comment>
<dbReference type="AlphaFoldDB" id="A0A2W2FJ46"/>
<keyword evidence="1" id="KW-0812">Transmembrane</keyword>